<dbReference type="RefSeq" id="WP_039351644.1">
    <property type="nucleotide sequence ID" value="NZ_FOLA01000004.1"/>
</dbReference>
<comment type="caution">
    <text evidence="3">The sequence shown here is derived from an EMBL/GenBank/DDBJ whole genome shotgun (WGS) entry which is preliminary data.</text>
</comment>
<evidence type="ECO:0000256" key="1">
    <source>
        <dbReference type="SAM" id="SignalP"/>
    </source>
</evidence>
<dbReference type="InterPro" id="IPR036249">
    <property type="entry name" value="Thioredoxin-like_sf"/>
</dbReference>
<dbReference type="Pfam" id="PF13098">
    <property type="entry name" value="Thioredoxin_2"/>
    <property type="match status" value="1"/>
</dbReference>
<evidence type="ECO:0000313" key="3">
    <source>
        <dbReference type="EMBL" id="KIA89081.1"/>
    </source>
</evidence>
<dbReference type="PROSITE" id="PS51352">
    <property type="entry name" value="THIOREDOXIN_2"/>
    <property type="match status" value="1"/>
</dbReference>
<feature type="chain" id="PRO_5002129518" evidence="1">
    <location>
        <begin position="19"/>
        <end position="390"/>
    </location>
</feature>
<organism evidence="3 4">
    <name type="scientific">Kaistella jeonii</name>
    <dbReference type="NCBI Taxonomy" id="266749"/>
    <lineage>
        <taxon>Bacteria</taxon>
        <taxon>Pseudomonadati</taxon>
        <taxon>Bacteroidota</taxon>
        <taxon>Flavobacteriia</taxon>
        <taxon>Flavobacteriales</taxon>
        <taxon>Weeksellaceae</taxon>
        <taxon>Chryseobacterium group</taxon>
        <taxon>Kaistella</taxon>
    </lineage>
</organism>
<protein>
    <submittedName>
        <fullName evidence="3">Disulfide isomerase</fullName>
    </submittedName>
</protein>
<keyword evidence="3" id="KW-0413">Isomerase</keyword>
<dbReference type="SUPFAM" id="SSF81901">
    <property type="entry name" value="HCP-like"/>
    <property type="match status" value="1"/>
</dbReference>
<evidence type="ECO:0000259" key="2">
    <source>
        <dbReference type="PROSITE" id="PS51352"/>
    </source>
</evidence>
<dbReference type="PANTHER" id="PTHR45663">
    <property type="entry name" value="GEO12009P1"/>
    <property type="match status" value="1"/>
</dbReference>
<name>A0A0C1CXI9_9FLAO</name>
<keyword evidence="1" id="KW-0732">Signal</keyword>
<dbReference type="STRING" id="266749.SAMN05421876_10473"/>
<dbReference type="PANTHER" id="PTHR45663:SF11">
    <property type="entry name" value="GEO12009P1"/>
    <property type="match status" value="1"/>
</dbReference>
<dbReference type="SUPFAM" id="SSF52833">
    <property type="entry name" value="Thioredoxin-like"/>
    <property type="match status" value="1"/>
</dbReference>
<dbReference type="AlphaFoldDB" id="A0A0C1CXI9"/>
<dbReference type="Gene3D" id="3.40.30.10">
    <property type="entry name" value="Glutaredoxin"/>
    <property type="match status" value="1"/>
</dbReference>
<dbReference type="GO" id="GO:0015035">
    <property type="term" value="F:protein-disulfide reductase activity"/>
    <property type="evidence" value="ECO:0007669"/>
    <property type="project" value="TreeGrafter"/>
</dbReference>
<evidence type="ECO:0000313" key="4">
    <source>
        <dbReference type="Proteomes" id="UP000031473"/>
    </source>
</evidence>
<dbReference type="InterPro" id="IPR013766">
    <property type="entry name" value="Thioredoxin_domain"/>
</dbReference>
<accession>A0A0C1CXI9</accession>
<feature type="signal peptide" evidence="1">
    <location>
        <begin position="1"/>
        <end position="18"/>
    </location>
</feature>
<dbReference type="Proteomes" id="UP000031473">
    <property type="component" value="Unassembled WGS sequence"/>
</dbReference>
<dbReference type="EMBL" id="JSYL01000004">
    <property type="protein sequence ID" value="KIA89081.1"/>
    <property type="molecule type" value="Genomic_DNA"/>
</dbReference>
<dbReference type="InterPro" id="IPR012336">
    <property type="entry name" value="Thioredoxin-like_fold"/>
</dbReference>
<reference evidence="3 4" key="1">
    <citation type="submission" date="2014-10" db="EMBL/GenBank/DDBJ databases">
        <title>Kaistella jeonii genome.</title>
        <authorList>
            <person name="Clayton J.T."/>
            <person name="Newman J.D."/>
        </authorList>
    </citation>
    <scope>NUCLEOTIDE SEQUENCE [LARGE SCALE GENOMIC DNA]</scope>
    <source>
        <strain evidence="3 4">DSM 17048</strain>
    </source>
</reference>
<dbReference type="GO" id="GO:0005737">
    <property type="term" value="C:cytoplasm"/>
    <property type="evidence" value="ECO:0007669"/>
    <property type="project" value="TreeGrafter"/>
</dbReference>
<feature type="domain" description="Thioredoxin" evidence="2">
    <location>
        <begin position="8"/>
        <end position="134"/>
    </location>
</feature>
<proteinExistence type="predicted"/>
<gene>
    <name evidence="3" type="ORF">OA86_08425</name>
</gene>
<keyword evidence="4" id="KW-1185">Reference proteome</keyword>
<dbReference type="OrthoDB" id="120730at2"/>
<sequence>MKKIFSLLILCISILIFSQEGINFQQTSFKEILAKAKAEKKIVFIDAYASWCGPCKLMEKNVFPLKSVSDYYNTNFINARFDMEKGEGPQLAMKYGIRSYPSFLFLNGDGEVVLKNMGYMGEDDFLTIAKEANNPKYATSSNKELFEKGEKDPEFLLNMMRLYADNDYDLAKKVSERYFEVKKNDPLTKDDLGMLLYFLKSPNDPNYKVFVSKKAEIITLMSEDIYKQFDANIKISKILETSLDQKTGVINDAYFYKNAIPLIGKDDAETALNRMKVLFYPTVSNYTGYEKAALEYYKNSDSFDTEELIKAAWIFSEHVSNRISLKKAEEWAEKAVMKSETAENTYILAKLYAETGNKDNAKMYAEIAKNLAVTQGKDATLATKLLETLK</sequence>
<dbReference type="GO" id="GO:0016853">
    <property type="term" value="F:isomerase activity"/>
    <property type="evidence" value="ECO:0007669"/>
    <property type="project" value="UniProtKB-KW"/>
</dbReference>